<dbReference type="GO" id="GO:0005987">
    <property type="term" value="P:sucrose catabolic process"/>
    <property type="evidence" value="ECO:0007669"/>
    <property type="project" value="TreeGrafter"/>
</dbReference>
<feature type="domain" description="Ig-like" evidence="6">
    <location>
        <begin position="1136"/>
        <end position="1188"/>
    </location>
</feature>
<feature type="domain" description="Cadherin-like beta-sandwich-like" evidence="8">
    <location>
        <begin position="429"/>
        <end position="519"/>
    </location>
</feature>
<dbReference type="InterPro" id="IPR013189">
    <property type="entry name" value="Glyco_hydro_32_C"/>
</dbReference>
<accession>A0A971CYQ2</accession>
<dbReference type="InterPro" id="IPR001362">
    <property type="entry name" value="Glyco_hydro_32"/>
</dbReference>
<dbReference type="GO" id="GO:0005737">
    <property type="term" value="C:cytoplasm"/>
    <property type="evidence" value="ECO:0007669"/>
    <property type="project" value="TreeGrafter"/>
</dbReference>
<dbReference type="Pfam" id="PF08244">
    <property type="entry name" value="Glyco_hydro_32C"/>
    <property type="match status" value="1"/>
</dbReference>
<dbReference type="Gene3D" id="2.60.40.3630">
    <property type="match status" value="2"/>
</dbReference>
<feature type="chain" id="PRO_5037937783" description="Glycosyl hydrolase family 32" evidence="4">
    <location>
        <begin position="28"/>
        <end position="1271"/>
    </location>
</feature>
<name>A0A971CYQ2_9BIFI</name>
<dbReference type="Pfam" id="PF00251">
    <property type="entry name" value="Glyco_hydro_32N"/>
    <property type="match status" value="1"/>
</dbReference>
<reference evidence="9" key="1">
    <citation type="journal article" date="2020" name="Biotechnol. Biofuels">
        <title>New insights from the biogas microbiome by comprehensive genome-resolved metagenomics of nearly 1600 species originating from multiple anaerobic digesters.</title>
        <authorList>
            <person name="Campanaro S."/>
            <person name="Treu L."/>
            <person name="Rodriguez-R L.M."/>
            <person name="Kovalovszki A."/>
            <person name="Ziels R.M."/>
            <person name="Maus I."/>
            <person name="Zhu X."/>
            <person name="Kougias P.G."/>
            <person name="Basile A."/>
            <person name="Luo G."/>
            <person name="Schluter A."/>
            <person name="Konstantinidis K.T."/>
            <person name="Angelidaki I."/>
        </authorList>
    </citation>
    <scope>NUCLEOTIDE SEQUENCE</scope>
    <source>
        <strain evidence="9">AS01afH2WH_6</strain>
    </source>
</reference>
<feature type="domain" description="Glycosyl hydrolase family 32 N-terminal" evidence="5">
    <location>
        <begin position="536"/>
        <end position="812"/>
    </location>
</feature>
<organism evidence="9 10">
    <name type="scientific">Bifidobacterium crudilactis</name>
    <dbReference type="NCBI Taxonomy" id="327277"/>
    <lineage>
        <taxon>Bacteria</taxon>
        <taxon>Bacillati</taxon>
        <taxon>Actinomycetota</taxon>
        <taxon>Actinomycetes</taxon>
        <taxon>Bifidobacteriales</taxon>
        <taxon>Bifidobacteriaceae</taxon>
        <taxon>Bifidobacterium</taxon>
    </lineage>
</organism>
<dbReference type="SMART" id="SM00640">
    <property type="entry name" value="Glyco_32"/>
    <property type="match status" value="1"/>
</dbReference>
<evidence type="ECO:0000256" key="4">
    <source>
        <dbReference type="SAM" id="SignalP"/>
    </source>
</evidence>
<dbReference type="InterPro" id="IPR022038">
    <property type="entry name" value="Ig-like_bact"/>
</dbReference>
<dbReference type="InterPro" id="IPR023296">
    <property type="entry name" value="Glyco_hydro_beta-prop_sf"/>
</dbReference>
<sequence>MKRFMTSAMAGVAALCISAGFVGTATAQTATDFTERPSGSSMTASNNEISVPKQSGDHFITWNESPSDAKAFVYEADVVLRDEGSRSAALLFGVQNASDPGSATWYAANFDKDAESNKSRVFRVAPEQALQEWVVPGGDWSALNFDGSVHLRLQVSENGKFNYAISNTGAELGKGYQVSGDFTANGSSWDGGTLGLLTWESGAVFSHVEYLALSGSGTHSPEGFNNTGLGDFTYSSGYWEYADNGIRGISNLEGTGLHDSFLYSDAGNFTDGVYSSTVTFNQPRGAATMVFRAAGEVTDSCSSGNCSYAANINYDSAKARLFKFENGNAIDLQTELDVERKASYNIEVHTIGKHVVVYIDGVLAFNTADYLLRGVEHAADAGVGMTILGQNDAYMEGKIGLLTFNGDVSYSNLTYQAIADANSPQLTGLSVTANGSGTAEEPTPFDANQYVYIQYVSADTSNIDITAPVKNAGTDVVVRNEGGSSVGLSNLPLAVGKNVFTIETDNNGAKLVYRLMVHRYDPEVDYYDETYRSQYHYSVKEGWANDLNGMVYFNGEYHLFYQFYNDMVWGPMHWAHSVSTDLIHWEDKPIAFYPDEYGAMFSGSAVVDAGNASGLCGEGFTQDCLVAIITADGNGQRVMVASSKDGDTWTKHEGIVKDWSEDGLNNKDFRDPKVFRYQGTWFMVIAGGPLRIYSSHNLVDWQPETLYGDLHTECPDLFMLPFNDGDSTVYKWVLSRGGRTYKIGDFNNDSGKWAFVPDVQYADNDANGVMNLARDAYAAQTYYQGEFVKSEANPEVIAIQWMNTWEDYCNKVAPALVNSGQHFNGSFDLQLKMGLTKDADGRYLLTSTPLDGYQELRMGTHAKSGQYTVVPGGANVMAGFTGNQYEMTVKLTPQAGVTEAGIVVLMSEDFSKGTSITYNWSTKTLAVNRENAHAMYVSDNFKDYAQQVSVKPAEDGSVTLHIFVDRSSVEVFADDYTMAASVQVLPDESWQGLNIWAANGNVGADVEIHPLQGIWEQNLLPEATVSSLTVTSQPTKTIYQNTDTEIDATGLEVTAHMSNGTQRVLEASEYDFDFDFTTAGTQDVTVTLKADGNITTTFQITVEASEPEPEPDDSPVTSIVITTLPAKRSYALNTLALDPTGLVVTATLEDDSTRVLQVSEYQIIGFSAATAGTKPLTISLLGSKKAITARFSVVISNAVEGAPVSKTQLNTMITLAKKAKQAKFTAETWDPMNASLTIANTVKANRFATQSDVDIAYCDLMDTYNALVIRL</sequence>
<dbReference type="Gene3D" id="2.60.120.560">
    <property type="entry name" value="Exo-inulinase, domain 1"/>
    <property type="match status" value="3"/>
</dbReference>
<dbReference type="Gene3D" id="1.20.1270.70">
    <property type="entry name" value="Designed single chain three-helix bundle"/>
    <property type="match status" value="1"/>
</dbReference>
<evidence type="ECO:0000259" key="8">
    <source>
        <dbReference type="Pfam" id="PF12733"/>
    </source>
</evidence>
<dbReference type="Pfam" id="PF12733">
    <property type="entry name" value="Cadherin-like"/>
    <property type="match status" value="1"/>
</dbReference>
<evidence type="ECO:0000256" key="1">
    <source>
        <dbReference type="ARBA" id="ARBA00009902"/>
    </source>
</evidence>
<comment type="caution">
    <text evidence="9">The sequence shown here is derived from an EMBL/GenBank/DDBJ whole genome shotgun (WGS) entry which is preliminary data.</text>
</comment>
<feature type="domain" description="Glycosyl hydrolase family 32 C-terminal" evidence="7">
    <location>
        <begin position="856"/>
        <end position="1006"/>
    </location>
</feature>
<dbReference type="CDD" id="cd18622">
    <property type="entry name" value="GH32_Inu-like"/>
    <property type="match status" value="1"/>
</dbReference>
<evidence type="ECO:0000313" key="10">
    <source>
        <dbReference type="Proteomes" id="UP000767327"/>
    </source>
</evidence>
<evidence type="ECO:0000259" key="7">
    <source>
        <dbReference type="Pfam" id="PF08244"/>
    </source>
</evidence>
<dbReference type="PANTHER" id="PTHR42800:SF1">
    <property type="entry name" value="EXOINULINASE INUD (AFU_ORTHOLOGUE AFUA_5G00480)"/>
    <property type="match status" value="1"/>
</dbReference>
<reference evidence="9" key="2">
    <citation type="submission" date="2020-01" db="EMBL/GenBank/DDBJ databases">
        <authorList>
            <person name="Campanaro S."/>
        </authorList>
    </citation>
    <scope>NUCLEOTIDE SEQUENCE</scope>
    <source>
        <strain evidence="9">AS01afH2WH_6</strain>
    </source>
</reference>
<dbReference type="Pfam" id="PF07523">
    <property type="entry name" value="Big_3"/>
    <property type="match status" value="2"/>
</dbReference>
<dbReference type="Proteomes" id="UP000767327">
    <property type="component" value="Unassembled WGS sequence"/>
</dbReference>
<proteinExistence type="inferred from homology"/>
<evidence type="ECO:0000259" key="5">
    <source>
        <dbReference type="Pfam" id="PF00251"/>
    </source>
</evidence>
<dbReference type="AlphaFoldDB" id="A0A971CYQ2"/>
<feature type="domain" description="Ig-like" evidence="6">
    <location>
        <begin position="1033"/>
        <end position="1102"/>
    </location>
</feature>
<dbReference type="SUPFAM" id="SSF75005">
    <property type="entry name" value="Arabinanase/levansucrase/invertase"/>
    <property type="match status" value="1"/>
</dbReference>
<feature type="signal peptide" evidence="4">
    <location>
        <begin position="1"/>
        <end position="27"/>
    </location>
</feature>
<dbReference type="GO" id="GO:0004575">
    <property type="term" value="F:sucrose alpha-glucosidase activity"/>
    <property type="evidence" value="ECO:0007669"/>
    <property type="project" value="TreeGrafter"/>
</dbReference>
<evidence type="ECO:0000259" key="6">
    <source>
        <dbReference type="Pfam" id="PF07523"/>
    </source>
</evidence>
<evidence type="ECO:0000256" key="2">
    <source>
        <dbReference type="ARBA" id="ARBA00022801"/>
    </source>
</evidence>
<evidence type="ECO:0000256" key="3">
    <source>
        <dbReference type="ARBA" id="ARBA00023295"/>
    </source>
</evidence>
<dbReference type="PANTHER" id="PTHR42800">
    <property type="entry name" value="EXOINULINASE INUD (AFU_ORTHOLOGUE AFUA_5G00480)"/>
    <property type="match status" value="1"/>
</dbReference>
<protein>
    <recommendedName>
        <fullName evidence="11">Glycosyl hydrolase family 32</fullName>
    </recommendedName>
</protein>
<dbReference type="SUPFAM" id="SSF49899">
    <property type="entry name" value="Concanavalin A-like lectins/glucanases"/>
    <property type="match status" value="1"/>
</dbReference>
<evidence type="ECO:0008006" key="11">
    <source>
        <dbReference type="Google" id="ProtNLM"/>
    </source>
</evidence>
<keyword evidence="2" id="KW-0378">Hydrolase</keyword>
<comment type="similarity">
    <text evidence="1">Belongs to the glycosyl hydrolase 32 family.</text>
</comment>
<dbReference type="EMBL" id="JAAXZR010000019">
    <property type="protein sequence ID" value="NLT79560.1"/>
    <property type="molecule type" value="Genomic_DNA"/>
</dbReference>
<dbReference type="InterPro" id="IPR013148">
    <property type="entry name" value="Glyco_hydro_32_N"/>
</dbReference>
<dbReference type="InterPro" id="IPR013320">
    <property type="entry name" value="ConA-like_dom_sf"/>
</dbReference>
<keyword evidence="4" id="KW-0732">Signal</keyword>
<gene>
    <name evidence="9" type="ORF">GXW98_04645</name>
</gene>
<dbReference type="InterPro" id="IPR025883">
    <property type="entry name" value="Cadherin-like_domain"/>
</dbReference>
<dbReference type="RefSeq" id="WP_273173437.1">
    <property type="nucleotide sequence ID" value="NZ_JAAXZR010000019.1"/>
</dbReference>
<dbReference type="Gene3D" id="2.115.10.20">
    <property type="entry name" value="Glycosyl hydrolase domain, family 43"/>
    <property type="match status" value="1"/>
</dbReference>
<keyword evidence="3" id="KW-0326">Glycosidase</keyword>
<evidence type="ECO:0000313" key="9">
    <source>
        <dbReference type="EMBL" id="NLT79560.1"/>
    </source>
</evidence>